<dbReference type="InterPro" id="IPR013345">
    <property type="entry name" value="RTP_Rdtase_AdoCbl-dep"/>
</dbReference>
<dbReference type="Gene3D" id="3.30.1620.10">
    <property type="entry name" value="b-12 dependent (class ii) ribonucleotide reductase, Chain A, Domain 2"/>
    <property type="match status" value="1"/>
</dbReference>
<feature type="active site" evidence="14">
    <location>
        <position position="440"/>
    </location>
</feature>
<evidence type="ECO:0000256" key="8">
    <source>
        <dbReference type="ARBA" id="ARBA00022705"/>
    </source>
</evidence>
<keyword evidence="11" id="KW-0676">Redox-active center</keyword>
<accession>C2JZ34</accession>
<keyword evidence="9 18" id="KW-0560">Oxidoreductase</keyword>
<keyword evidence="8" id="KW-0235">DNA replication</keyword>
<evidence type="ECO:0000256" key="6">
    <source>
        <dbReference type="ARBA" id="ARBA00022533"/>
    </source>
</evidence>
<dbReference type="InterPro" id="IPR054158">
    <property type="entry name" value="RNR-II_ins_dom"/>
</dbReference>
<keyword evidence="19" id="KW-1185">Reference proteome</keyword>
<dbReference type="EC" id="1.17.4.2" evidence="4"/>
<dbReference type="GO" id="GO:0000166">
    <property type="term" value="F:nucleotide binding"/>
    <property type="evidence" value="ECO:0007669"/>
    <property type="project" value="InterPro"/>
</dbReference>
<evidence type="ECO:0000259" key="17">
    <source>
        <dbReference type="Pfam" id="PF21995"/>
    </source>
</evidence>
<dbReference type="HOGENOM" id="CLU_002384_0_0_9"/>
<evidence type="ECO:0000313" key="19">
    <source>
        <dbReference type="Proteomes" id="UP000004525"/>
    </source>
</evidence>
<keyword evidence="6" id="KW-0021">Allosteric enzyme</keyword>
<comment type="cofactor">
    <cofactor evidence="1">
        <name>adenosylcob(III)alamin</name>
        <dbReference type="ChEBI" id="CHEBI:18408"/>
    </cofactor>
</comment>
<sequence length="771" mass="85269">MINLYLDIEFVWLYHILYTGGTDMQVMMKPITLAPEFIAEVKKEIKPHWGELGWVTYKRTYARWLPNEERTENWDETVKRVVEGNINLDPRLHTADPDPKVVTALQKEARNLFKLIYGLAGTPSGRNLWISGTDYQKRNGDALNNCWFIAIRPQPYGDSHIVPTDFSADQPAVSMPYSFMFDELMKGGGVGFSVTKDNIAKLPPVASAVDLTIVIDRRSASYEASLKMGAVDRQAWEQAHATERNDRYVLPDTREGWVLANAKVIDHHFAATNPSGQTKLVLDITNIRPKGARIHGFGGTASGPMPLVEMLQDINNVLNARVGKHLTAVDATDIGNLIGKTVVAGNVRRSAEMSLGSADDDAFITMKQDQKQLYHHRWASNNSVAIDTQFEAYAPIATAIAKNGEPGIVNLDLSRHYGRIVDGENAANDPDVEGTNPCGEISLANGEPCNLFEVFPVVAVQQGWKLKQAFTLAARYAKRVTFSNYDWQVSRDIIKKNRRIGISMSGIQDWFLDDFGHRVVSGFEPVVDPHTGKMVEKPIYDPEIKQAVDGLYRTVVNADKAYSEALGCEPSRKHTTVKPSGTVAKLAGVSEGMHFHYAGYLIQRIRFQANDPLLPALKACGYHIEPDVYTKNTMVVEFPIRAAHADDPAFASAGTVSIAEQIATQAFLQTYWSDNAVSCTVTFQPEEADQIADLLSQYRHVIKSTSMLPYVGAGFKQAPKEPIDVQTYKQKCQQIHGSVAAVFAAQNADHDQKDLGLVDQTDCAGGACPIK</sequence>
<name>C2JZ34_LACRM</name>
<evidence type="ECO:0000259" key="16">
    <source>
        <dbReference type="Pfam" id="PF17975"/>
    </source>
</evidence>
<dbReference type="NCBIfam" id="TIGR02505">
    <property type="entry name" value="RTPR"/>
    <property type="match status" value="1"/>
</dbReference>
<evidence type="ECO:0000256" key="1">
    <source>
        <dbReference type="ARBA" id="ARBA00001922"/>
    </source>
</evidence>
<dbReference type="PANTHER" id="PTHR43371">
    <property type="entry name" value="VITAMIN B12-DEPENDENT RIBONUCLEOTIDE REDUCTASE"/>
    <property type="match status" value="1"/>
</dbReference>
<evidence type="ECO:0000256" key="7">
    <source>
        <dbReference type="ARBA" id="ARBA00022628"/>
    </source>
</evidence>
<dbReference type="GO" id="GO:0006260">
    <property type="term" value="P:DNA replication"/>
    <property type="evidence" value="ECO:0007669"/>
    <property type="project" value="UniProtKB-KW"/>
</dbReference>
<dbReference type="Pfam" id="PF17975">
    <property type="entry name" value="RNR_Alpha"/>
    <property type="match status" value="1"/>
</dbReference>
<evidence type="ECO:0000256" key="10">
    <source>
        <dbReference type="ARBA" id="ARBA00023157"/>
    </source>
</evidence>
<dbReference type="InterPro" id="IPR050862">
    <property type="entry name" value="RdRp_reductase_class-2"/>
</dbReference>
<evidence type="ECO:0000256" key="4">
    <source>
        <dbReference type="ARBA" id="ARBA00012275"/>
    </source>
</evidence>
<evidence type="ECO:0000256" key="3">
    <source>
        <dbReference type="ARBA" id="ARBA00011245"/>
    </source>
</evidence>
<dbReference type="SUPFAM" id="SSF51998">
    <property type="entry name" value="PFL-like glycyl radical enzymes"/>
    <property type="match status" value="1"/>
</dbReference>
<keyword evidence="10 15" id="KW-1015">Disulfide bond</keyword>
<feature type="disulfide bond" description="Redox-active" evidence="15">
    <location>
        <begin position="146"/>
        <end position="449"/>
    </location>
</feature>
<dbReference type="EMBL" id="ACIZ01000093">
    <property type="protein sequence ID" value="EEN79693.1"/>
    <property type="molecule type" value="Genomic_DNA"/>
</dbReference>
<keyword evidence="12" id="KW-0170">Cobalt</keyword>
<dbReference type="Pfam" id="PF21995">
    <property type="entry name" value="RNR-II_ins_dom"/>
    <property type="match status" value="1"/>
</dbReference>
<feature type="domain" description="Ribonucleotide reductase alpha-helical" evidence="16">
    <location>
        <begin position="33"/>
        <end position="133"/>
    </location>
</feature>
<dbReference type="PANTHER" id="PTHR43371:SF1">
    <property type="entry name" value="RIBONUCLEOSIDE-DIPHOSPHATE REDUCTASE"/>
    <property type="match status" value="1"/>
</dbReference>
<feature type="active site" evidence="14">
    <location>
        <position position="438"/>
    </location>
</feature>
<organism evidence="18 19">
    <name type="scientific">Lacticaseibacillus rhamnosus (strain LMS2-1)</name>
    <dbReference type="NCBI Taxonomy" id="525361"/>
    <lineage>
        <taxon>Bacteria</taxon>
        <taxon>Bacillati</taxon>
        <taxon>Bacillota</taxon>
        <taxon>Bacilli</taxon>
        <taxon>Lactobacillales</taxon>
        <taxon>Lactobacillaceae</taxon>
        <taxon>Lacticaseibacillus</taxon>
    </lineage>
</organism>
<feature type="domain" description="B12-dependent ribonucleotide reductase insertion" evidence="17">
    <location>
        <begin position="209"/>
        <end position="318"/>
    </location>
</feature>
<dbReference type="Proteomes" id="UP000004525">
    <property type="component" value="Unassembled WGS sequence"/>
</dbReference>
<dbReference type="Gene3D" id="3.20.70.20">
    <property type="match status" value="1"/>
</dbReference>
<dbReference type="AlphaFoldDB" id="C2JZ34"/>
<evidence type="ECO:0000313" key="18">
    <source>
        <dbReference type="EMBL" id="EEN79693.1"/>
    </source>
</evidence>
<dbReference type="InterPro" id="IPR040763">
    <property type="entry name" value="RNR_alpha_hel"/>
</dbReference>
<protein>
    <recommendedName>
        <fullName evidence="5">Adenosylcobalamin-dependent ribonucleoside-triphosphate reductase</fullName>
        <ecNumber evidence="4">1.17.4.2</ecNumber>
    </recommendedName>
</protein>
<gene>
    <name evidence="18" type="primary">nrdJ</name>
    <name evidence="18" type="ORF">HMPREF0539_2169</name>
</gene>
<evidence type="ECO:0000256" key="15">
    <source>
        <dbReference type="PIRSR" id="PIRSR613345-2"/>
    </source>
</evidence>
<evidence type="ECO:0000256" key="13">
    <source>
        <dbReference type="ARBA" id="ARBA00048987"/>
    </source>
</evidence>
<keyword evidence="7" id="KW-0846">Cobalamin</keyword>
<proteinExistence type="inferred from homology"/>
<comment type="catalytic activity">
    <reaction evidence="13">
        <text>a 2'-deoxyribonucleoside 5'-triphosphate + [thioredoxin]-disulfide + H2O = a ribonucleoside 5'-triphosphate + [thioredoxin]-dithiol</text>
        <dbReference type="Rhea" id="RHEA:12701"/>
        <dbReference type="Rhea" id="RHEA-COMP:10698"/>
        <dbReference type="Rhea" id="RHEA-COMP:10700"/>
        <dbReference type="ChEBI" id="CHEBI:15377"/>
        <dbReference type="ChEBI" id="CHEBI:29950"/>
        <dbReference type="ChEBI" id="CHEBI:50058"/>
        <dbReference type="ChEBI" id="CHEBI:61557"/>
        <dbReference type="ChEBI" id="CHEBI:61560"/>
        <dbReference type="EC" id="1.17.4.2"/>
    </reaction>
</comment>
<dbReference type="GO" id="GO:0004748">
    <property type="term" value="F:ribonucleoside-diphosphate reductase activity, thioredoxin disulfide as acceptor"/>
    <property type="evidence" value="ECO:0007669"/>
    <property type="project" value="InterPro"/>
</dbReference>
<evidence type="ECO:0000256" key="11">
    <source>
        <dbReference type="ARBA" id="ARBA00023284"/>
    </source>
</evidence>
<evidence type="ECO:0000256" key="2">
    <source>
        <dbReference type="ARBA" id="ARBA00005654"/>
    </source>
</evidence>
<evidence type="ECO:0000256" key="14">
    <source>
        <dbReference type="PIRSR" id="PIRSR613345-1"/>
    </source>
</evidence>
<comment type="caution">
    <text evidence="18">The sequence shown here is derived from an EMBL/GenBank/DDBJ whole genome shotgun (WGS) entry which is preliminary data.</text>
</comment>
<reference evidence="18" key="1">
    <citation type="submission" date="2009-01" db="EMBL/GenBank/DDBJ databases">
        <authorList>
            <person name="Qin X."/>
            <person name="Bachman B."/>
            <person name="Battles P."/>
            <person name="Bell A."/>
            <person name="Bess C."/>
            <person name="Bickham C."/>
            <person name="Chaboub L."/>
            <person name="Chen D."/>
            <person name="Coyle M."/>
            <person name="Deiros D.R."/>
            <person name="Dinh H."/>
            <person name="Forbes L."/>
            <person name="Fowler G."/>
            <person name="Francisco L."/>
            <person name="Fu Q."/>
            <person name="Gubbala S."/>
            <person name="Hale W."/>
            <person name="Han Y."/>
            <person name="Hemphill L."/>
            <person name="Highlander S.K."/>
            <person name="Hirani K."/>
            <person name="Hogues M."/>
            <person name="Jackson L."/>
            <person name="Jakkamsetti A."/>
            <person name="Javaid M."/>
            <person name="Jiang H."/>
            <person name="Korchina V."/>
            <person name="Kovar C."/>
            <person name="Lara F."/>
            <person name="Lee S."/>
            <person name="Mata R."/>
            <person name="Mathew T."/>
            <person name="Moen C."/>
            <person name="Morales K."/>
            <person name="Munidasa M."/>
            <person name="Nazareth L."/>
            <person name="Ngo R."/>
            <person name="Nguyen L."/>
            <person name="Okwuonu G."/>
            <person name="Ongeri F."/>
            <person name="Patil S."/>
            <person name="Petrosino J."/>
            <person name="Pham C."/>
            <person name="Pham P."/>
            <person name="Pu L.-L."/>
            <person name="Puazo M."/>
            <person name="Raj R."/>
            <person name="Reid J."/>
            <person name="Rouhana J."/>
            <person name="Saada N."/>
            <person name="Shang Y."/>
            <person name="Simmons D."/>
            <person name="Thornton R."/>
            <person name="Warren J."/>
            <person name="Weissenberger G."/>
            <person name="Zhang J."/>
            <person name="Zhang L."/>
            <person name="Zhou C."/>
            <person name="Zhu D."/>
            <person name="Muzny D."/>
            <person name="Worley K."/>
            <person name="Gibbs R."/>
        </authorList>
    </citation>
    <scope>NUCLEOTIDE SEQUENCE [LARGE SCALE GENOMIC DNA]</scope>
    <source>
        <strain evidence="18">LMS2-1</strain>
    </source>
</reference>
<evidence type="ECO:0000256" key="9">
    <source>
        <dbReference type="ARBA" id="ARBA00023002"/>
    </source>
</evidence>
<dbReference type="Gene3D" id="3.90.1390.10">
    <property type="entry name" value="b-12 dependent (class ii) ribonucleotide reductase, chain A, domain 3"/>
    <property type="match status" value="1"/>
</dbReference>
<evidence type="ECO:0000256" key="5">
    <source>
        <dbReference type="ARBA" id="ARBA00021063"/>
    </source>
</evidence>
<comment type="similarity">
    <text evidence="2">Belongs to the class II ribonucleoside-triphosphate reductase family.</text>
</comment>
<dbReference type="GO" id="GO:0008998">
    <property type="term" value="F:ribonucleoside-triphosphate reductase (thioredoxin) activity"/>
    <property type="evidence" value="ECO:0007669"/>
    <property type="project" value="UniProtKB-EC"/>
</dbReference>
<evidence type="ECO:0000256" key="12">
    <source>
        <dbReference type="ARBA" id="ARBA00023285"/>
    </source>
</evidence>
<dbReference type="GO" id="GO:0031419">
    <property type="term" value="F:cobalamin binding"/>
    <property type="evidence" value="ECO:0007669"/>
    <property type="project" value="UniProtKB-KW"/>
</dbReference>
<comment type="subunit">
    <text evidence="3">Monomer.</text>
</comment>